<evidence type="ECO:0000313" key="2">
    <source>
        <dbReference type="EMBL" id="SFV84849.1"/>
    </source>
</evidence>
<gene>
    <name evidence="1" type="ORF">MNB_SUP05-13-210</name>
    <name evidence="2" type="ORF">MNB_SUP05-7-897</name>
</gene>
<organism evidence="1">
    <name type="scientific">hydrothermal vent metagenome</name>
    <dbReference type="NCBI Taxonomy" id="652676"/>
    <lineage>
        <taxon>unclassified sequences</taxon>
        <taxon>metagenomes</taxon>
        <taxon>ecological metagenomes</taxon>
    </lineage>
</organism>
<proteinExistence type="inferred from homology"/>
<dbReference type="EMBL" id="FPHW01000171">
    <property type="protein sequence ID" value="SFV84849.1"/>
    <property type="molecule type" value="Genomic_DNA"/>
</dbReference>
<sequence>MSQKEDTQFWQVLSLEQMTRRQWESLCDGCGRCCLHKLEDEDTDEIYFTDVACRYLDDETCQCPHYEIRKSLVPDCLTIYPDWGKKFNWLPDTCAYRLLSEGKTLFDWHPLISGDSNSVHLAGISVRGRTFRDDEVSEQDFYKHVITWVN</sequence>
<reference evidence="1" key="1">
    <citation type="submission" date="2016-10" db="EMBL/GenBank/DDBJ databases">
        <authorList>
            <person name="de Groot N.N."/>
        </authorList>
    </citation>
    <scope>NUCLEOTIDE SEQUENCE</scope>
</reference>
<dbReference type="HAMAP" id="MF_00676">
    <property type="entry name" value="UPF0260"/>
    <property type="match status" value="1"/>
</dbReference>
<dbReference type="InterPro" id="IPR005358">
    <property type="entry name" value="Puta_zinc/iron-chelating_dom"/>
</dbReference>
<dbReference type="Pfam" id="PF03692">
    <property type="entry name" value="CxxCxxCC"/>
    <property type="match status" value="1"/>
</dbReference>
<dbReference type="EMBL" id="FPHU01000050">
    <property type="protein sequence ID" value="SFV80153.1"/>
    <property type="molecule type" value="Genomic_DNA"/>
</dbReference>
<dbReference type="PIRSF" id="PIRSF006173">
    <property type="entry name" value="UCP006173"/>
    <property type="match status" value="1"/>
</dbReference>
<dbReference type="PANTHER" id="PTHR37421:SF1">
    <property type="entry name" value="UPF0260 PROTEIN YCGN"/>
    <property type="match status" value="1"/>
</dbReference>
<accession>A0A1W1DFQ4</accession>
<dbReference type="AlphaFoldDB" id="A0A1W1DFQ4"/>
<dbReference type="NCBIfam" id="NF003501">
    <property type="entry name" value="PRK05170.1-5"/>
    <property type="match status" value="1"/>
</dbReference>
<name>A0A1W1DFQ4_9ZZZZ</name>
<evidence type="ECO:0000313" key="1">
    <source>
        <dbReference type="EMBL" id="SFV80153.1"/>
    </source>
</evidence>
<dbReference type="PANTHER" id="PTHR37421">
    <property type="entry name" value="UPF0260 PROTEIN YCGN"/>
    <property type="match status" value="1"/>
</dbReference>
<dbReference type="NCBIfam" id="NF003507">
    <property type="entry name" value="PRK05170.2-5"/>
    <property type="match status" value="1"/>
</dbReference>
<protein>
    <submittedName>
        <fullName evidence="1">YcgN</fullName>
    </submittedName>
</protein>
<dbReference type="InterPro" id="IPR008228">
    <property type="entry name" value="UCP006173"/>
</dbReference>
<dbReference type="GO" id="GO:0005576">
    <property type="term" value="C:extracellular region"/>
    <property type="evidence" value="ECO:0007669"/>
    <property type="project" value="UniProtKB-SubCell"/>
</dbReference>